<dbReference type="AlphaFoldDB" id="A0A380LLT9"/>
<name>A0A380LLT9_9FIRM</name>
<proteinExistence type="predicted"/>
<dbReference type="Proteomes" id="UP000255523">
    <property type="component" value="Unassembled WGS sequence"/>
</dbReference>
<dbReference type="Pfam" id="PF11074">
    <property type="entry name" value="DUF2779"/>
    <property type="match status" value="1"/>
</dbReference>
<dbReference type="GeneID" id="77461412"/>
<dbReference type="InterPro" id="IPR021301">
    <property type="entry name" value="DUF2779"/>
</dbReference>
<accession>A0A380LLT9</accession>
<dbReference type="RefSeq" id="WP_022788937.1">
    <property type="nucleotide sequence ID" value="NZ_UHFX01000003.1"/>
</dbReference>
<organism evidence="2 3">
    <name type="scientific">Faecalicoccus pleomorphus</name>
    <dbReference type="NCBI Taxonomy" id="1323"/>
    <lineage>
        <taxon>Bacteria</taxon>
        <taxon>Bacillati</taxon>
        <taxon>Bacillota</taxon>
        <taxon>Erysipelotrichia</taxon>
        <taxon>Erysipelotrichales</taxon>
        <taxon>Erysipelotrichaceae</taxon>
        <taxon>Faecalicoccus</taxon>
    </lineage>
</organism>
<gene>
    <name evidence="2" type="ORF">NCTC11087_00424</name>
</gene>
<sequence>MMIHVTDILHTLRCEKYAWNIYHKISLPKQYFHMIEPFSSLWKAYLGLEDAVCGQVGDTNEMTMAKMKDTSVILFARFSYDECRTQIPVLIKREEGYHAIYPYLSCYPRESEAFRMKLNDLIAQKAGISIVSHEIIYIQKDYVRKEELDLHSLLVKGDCFFNRRNNPSKNIDACVQAIDIDLDACIAKTREIVTQNEINMERNKNCTVRRRCSYYASCFDDSVLPDDSVLFLTTSQNKLEAYRQGLRHISQMDIDQLEGYRLQYAQFMASRNGFFMDRLALSQWLDKVKYPISYLDFEWDTFGIPPYPNMKPFDVLCFQYSLHIETRKKELEHRDFFGTSDCRKAFIESLLNDLPSEGSILVYNMEGAEKLRLMQLAEQFPEYADRLKAVCDRMMDLSKPFETGIYYDNRMRGHYSLKNVLPVFTDEVSYKQLAIHDGLNAVHAYRTIEQASAADQKKIREDIRNYCRMDTYAEYVVYHGLINQIKEEENA</sequence>
<evidence type="ECO:0000313" key="3">
    <source>
        <dbReference type="Proteomes" id="UP000255523"/>
    </source>
</evidence>
<evidence type="ECO:0000313" key="2">
    <source>
        <dbReference type="EMBL" id="SUO03560.1"/>
    </source>
</evidence>
<keyword evidence="3" id="KW-1185">Reference proteome</keyword>
<reference evidence="2 3" key="1">
    <citation type="submission" date="2018-06" db="EMBL/GenBank/DDBJ databases">
        <authorList>
            <consortium name="Pathogen Informatics"/>
            <person name="Doyle S."/>
        </authorList>
    </citation>
    <scope>NUCLEOTIDE SEQUENCE [LARGE SCALE GENOMIC DNA]</scope>
    <source>
        <strain evidence="2 3">NCTC11087</strain>
    </source>
</reference>
<dbReference type="EMBL" id="UHFX01000003">
    <property type="protein sequence ID" value="SUO03560.1"/>
    <property type="molecule type" value="Genomic_DNA"/>
</dbReference>
<evidence type="ECO:0000259" key="1">
    <source>
        <dbReference type="Pfam" id="PF11074"/>
    </source>
</evidence>
<protein>
    <submittedName>
        <fullName evidence="2">Domain of uncharacterized function(DUF2779)</fullName>
    </submittedName>
</protein>
<feature type="domain" description="DUF2779" evidence="1">
    <location>
        <begin position="294"/>
        <end position="416"/>
    </location>
</feature>